<sequence>MNFSCQHLVDQLVPCLLNCKFILLCRN</sequence>
<reference evidence="2" key="1">
    <citation type="submission" date="2005-06" db="EMBL/GenBank/DDBJ databases">
        <authorList>
            <person name="Mural R.J."/>
            <person name="Li P.W."/>
            <person name="Adams M.D."/>
            <person name="Amanatides P.G."/>
            <person name="Baden-Tillson H."/>
            <person name="Barnstead M."/>
            <person name="Chin S.H."/>
            <person name="Dew I."/>
            <person name="Evans C.A."/>
            <person name="Ferriera S."/>
            <person name="Flanigan M."/>
            <person name="Fosler C."/>
            <person name="Glodek A."/>
            <person name="Gu Z."/>
            <person name="Holt R.A."/>
            <person name="Jennings D."/>
            <person name="Kraft C.L."/>
            <person name="Lu F."/>
            <person name="Nguyen T."/>
            <person name="Nusskern D.R."/>
            <person name="Pfannkoch C.M."/>
            <person name="Sitter C."/>
            <person name="Sutton G.G."/>
            <person name="Venter J.C."/>
            <person name="Wang Z."/>
            <person name="Woodage T."/>
            <person name="Zheng X.H."/>
            <person name="Zhong F."/>
        </authorList>
    </citation>
    <scope>NUCLEOTIDE SEQUENCE [LARGE SCALE GENOMIC DNA]</scope>
    <source>
        <strain>BN</strain>
        <strain evidence="2">Sprague-Dawley</strain>
    </source>
</reference>
<dbReference type="Proteomes" id="UP000234681">
    <property type="component" value="Unassembled WGS sequence"/>
</dbReference>
<protein>
    <submittedName>
        <fullName evidence="1">RCG24970</fullName>
    </submittedName>
</protein>
<evidence type="ECO:0000313" key="1">
    <source>
        <dbReference type="EMBL" id="EDL84675.1"/>
    </source>
</evidence>
<proteinExistence type="predicted"/>
<gene>
    <name evidence="1" type="ORF">rCG_24970</name>
</gene>
<organism evidence="1 2">
    <name type="scientific">Rattus norvegicus</name>
    <name type="common">Rat</name>
    <dbReference type="NCBI Taxonomy" id="10116"/>
    <lineage>
        <taxon>Eukaryota</taxon>
        <taxon>Metazoa</taxon>
        <taxon>Chordata</taxon>
        <taxon>Craniata</taxon>
        <taxon>Vertebrata</taxon>
        <taxon>Euteleostomi</taxon>
        <taxon>Mammalia</taxon>
        <taxon>Eutheria</taxon>
        <taxon>Euarchontoglires</taxon>
        <taxon>Glires</taxon>
        <taxon>Rodentia</taxon>
        <taxon>Myomorpha</taxon>
        <taxon>Muroidea</taxon>
        <taxon>Muridae</taxon>
        <taxon>Murinae</taxon>
        <taxon>Rattus</taxon>
    </lineage>
</organism>
<accession>A6KUP7</accession>
<dbReference type="AlphaFoldDB" id="A6KUP7"/>
<evidence type="ECO:0000313" key="2">
    <source>
        <dbReference type="Proteomes" id="UP000234681"/>
    </source>
</evidence>
<dbReference type="EMBL" id="CH474213">
    <property type="protein sequence ID" value="EDL84675.1"/>
    <property type="molecule type" value="Genomic_DNA"/>
</dbReference>
<name>A6KUP7_RAT</name>